<keyword evidence="2" id="KW-0408">Iron</keyword>
<feature type="binding site" evidence="2">
    <location>
        <position position="65"/>
    </location>
    <ligand>
        <name>Fe cation</name>
        <dbReference type="ChEBI" id="CHEBI:24875"/>
    </ligand>
</feature>
<dbReference type="InterPro" id="IPR011051">
    <property type="entry name" value="RmlC_Cupin_sf"/>
</dbReference>
<dbReference type="AlphaFoldDB" id="A0A2N4UAQ5"/>
<dbReference type="OrthoDB" id="321327at2"/>
<evidence type="ECO:0008006" key="8">
    <source>
        <dbReference type="Google" id="ProtNLM"/>
    </source>
</evidence>
<organism evidence="6 7">
    <name type="scientific">Pollutimonas nitritireducens</name>
    <dbReference type="NCBI Taxonomy" id="2045209"/>
    <lineage>
        <taxon>Bacteria</taxon>
        <taxon>Pseudomonadati</taxon>
        <taxon>Pseudomonadota</taxon>
        <taxon>Betaproteobacteria</taxon>
        <taxon>Burkholderiales</taxon>
        <taxon>Alcaligenaceae</taxon>
        <taxon>Pollutimonas</taxon>
    </lineage>
</organism>
<evidence type="ECO:0000259" key="5">
    <source>
        <dbReference type="Pfam" id="PF05726"/>
    </source>
</evidence>
<keyword evidence="7" id="KW-1185">Reference proteome</keyword>
<feature type="binding site" evidence="2">
    <location>
        <position position="111"/>
    </location>
    <ligand>
        <name>Fe cation</name>
        <dbReference type="ChEBI" id="CHEBI:24875"/>
    </ligand>
</feature>
<proteinExistence type="inferred from homology"/>
<dbReference type="EMBL" id="PDNV01000017">
    <property type="protein sequence ID" value="PLC52111.1"/>
    <property type="molecule type" value="Genomic_DNA"/>
</dbReference>
<evidence type="ECO:0000313" key="6">
    <source>
        <dbReference type="EMBL" id="PLC52111.1"/>
    </source>
</evidence>
<feature type="binding site" evidence="2">
    <location>
        <position position="67"/>
    </location>
    <ligand>
        <name>Fe cation</name>
        <dbReference type="ChEBI" id="CHEBI:24875"/>
    </ligand>
</feature>
<evidence type="ECO:0000256" key="1">
    <source>
        <dbReference type="ARBA" id="ARBA00008416"/>
    </source>
</evidence>
<dbReference type="PIRSF" id="PIRSF006232">
    <property type="entry name" value="Pirin"/>
    <property type="match status" value="1"/>
</dbReference>
<dbReference type="Pfam" id="PF05726">
    <property type="entry name" value="Pirin_C"/>
    <property type="match status" value="1"/>
</dbReference>
<dbReference type="InterPro" id="IPR012093">
    <property type="entry name" value="Pirin"/>
</dbReference>
<dbReference type="CDD" id="cd02247">
    <property type="entry name" value="cupin_pirin_C"/>
    <property type="match status" value="1"/>
</dbReference>
<keyword evidence="2" id="KW-0479">Metal-binding</keyword>
<feature type="domain" description="Pirin N-terminal" evidence="4">
    <location>
        <begin position="26"/>
        <end position="131"/>
    </location>
</feature>
<accession>A0A2N4UAQ5</accession>
<evidence type="ECO:0000256" key="3">
    <source>
        <dbReference type="RuleBase" id="RU003457"/>
    </source>
</evidence>
<feature type="domain" description="Pirin C-terminal" evidence="5">
    <location>
        <begin position="185"/>
        <end position="285"/>
    </location>
</feature>
<dbReference type="PANTHER" id="PTHR13903">
    <property type="entry name" value="PIRIN-RELATED"/>
    <property type="match status" value="1"/>
</dbReference>
<sequence length="308" mass="34051">MSDPLLPDSPLDVVVVPRVHDLGDSFEVRRALPSRQRRMVGPFVFLDQMGPHVFSPRRGLDVRPHPHIGLATVTYLFDGEIMHRDSLGTVQAIRPGEVNWMTAGCGIVHSERTSQELRQEESSLFGLQCWVALPKAHEEKKPEFLHAGKDELPLEEGEGVAARIIAGRFFGRSSPVPTLSDLFQVDVCLAPGARLDIPAEYPEQAIYVVQGTLDLGKDGLFESGRLLVLKPGAGVTLSAWGAEPARFMLLGGEPMDGPRYLTWNFVSSSAERIEQAKEDWVAQRFDKVPGETEFIPLPDIPGKPVRYP</sequence>
<feature type="binding site" evidence="2">
    <location>
        <position position="109"/>
    </location>
    <ligand>
        <name>Fe cation</name>
        <dbReference type="ChEBI" id="CHEBI:24875"/>
    </ligand>
</feature>
<evidence type="ECO:0000313" key="7">
    <source>
        <dbReference type="Proteomes" id="UP000234328"/>
    </source>
</evidence>
<evidence type="ECO:0000256" key="2">
    <source>
        <dbReference type="PIRSR" id="PIRSR006232-1"/>
    </source>
</evidence>
<evidence type="ECO:0000259" key="4">
    <source>
        <dbReference type="Pfam" id="PF02678"/>
    </source>
</evidence>
<reference evidence="6 7" key="1">
    <citation type="submission" date="2017-10" db="EMBL/GenBank/DDBJ databases">
        <title>Two draft genome sequences of Pusillimonas sp. strains isolated from a nitrate- and radionuclide-contaminated groundwater in Russia.</title>
        <authorList>
            <person name="Grouzdev D.S."/>
            <person name="Tourova T.P."/>
            <person name="Goeva M.A."/>
            <person name="Babich T.L."/>
            <person name="Sokolova D.S."/>
            <person name="Abdullin R."/>
            <person name="Poltaraus A.B."/>
            <person name="Toshchakov S.V."/>
            <person name="Nazina T.N."/>
        </authorList>
    </citation>
    <scope>NUCLEOTIDE SEQUENCE [LARGE SCALE GENOMIC DNA]</scope>
    <source>
        <strain evidence="6 7">JR1/69-2-13</strain>
    </source>
</reference>
<gene>
    <name evidence="6" type="ORF">CR155_19905</name>
</gene>
<dbReference type="Pfam" id="PF02678">
    <property type="entry name" value="Pirin"/>
    <property type="match status" value="1"/>
</dbReference>
<dbReference type="RefSeq" id="WP_102071822.1">
    <property type="nucleotide sequence ID" value="NZ_PDNV01000017.1"/>
</dbReference>
<dbReference type="CDD" id="cd02909">
    <property type="entry name" value="cupin_pirin_N"/>
    <property type="match status" value="1"/>
</dbReference>
<dbReference type="Proteomes" id="UP000234328">
    <property type="component" value="Unassembled WGS sequence"/>
</dbReference>
<comment type="similarity">
    <text evidence="1 3">Belongs to the pirin family.</text>
</comment>
<protein>
    <recommendedName>
        <fullName evidence="8">Pirin</fullName>
    </recommendedName>
</protein>
<dbReference type="GO" id="GO:0046872">
    <property type="term" value="F:metal ion binding"/>
    <property type="evidence" value="ECO:0007669"/>
    <property type="project" value="UniProtKB-KW"/>
</dbReference>
<dbReference type="Gene3D" id="2.60.120.10">
    <property type="entry name" value="Jelly Rolls"/>
    <property type="match status" value="2"/>
</dbReference>
<dbReference type="InterPro" id="IPR014710">
    <property type="entry name" value="RmlC-like_jellyroll"/>
</dbReference>
<dbReference type="SUPFAM" id="SSF51182">
    <property type="entry name" value="RmlC-like cupins"/>
    <property type="match status" value="1"/>
</dbReference>
<comment type="cofactor">
    <cofactor evidence="2">
        <name>Fe cation</name>
        <dbReference type="ChEBI" id="CHEBI:24875"/>
    </cofactor>
    <text evidence="2">Binds 1 Fe cation per subunit.</text>
</comment>
<dbReference type="InterPro" id="IPR008778">
    <property type="entry name" value="Pirin_C_dom"/>
</dbReference>
<dbReference type="InterPro" id="IPR003829">
    <property type="entry name" value="Pirin_N_dom"/>
</dbReference>
<name>A0A2N4UAQ5_9BURK</name>
<dbReference type="PANTHER" id="PTHR13903:SF8">
    <property type="entry name" value="PIRIN"/>
    <property type="match status" value="1"/>
</dbReference>
<comment type="caution">
    <text evidence="6">The sequence shown here is derived from an EMBL/GenBank/DDBJ whole genome shotgun (WGS) entry which is preliminary data.</text>
</comment>